<evidence type="ECO:0000313" key="15">
    <source>
        <dbReference type="EMBL" id="MEQ3354243.1"/>
    </source>
</evidence>
<dbReference type="GO" id="GO:0004076">
    <property type="term" value="F:biotin synthase activity"/>
    <property type="evidence" value="ECO:0007669"/>
    <property type="project" value="UniProtKB-EC"/>
</dbReference>
<dbReference type="HAMAP" id="MF_01694">
    <property type="entry name" value="BioB"/>
    <property type="match status" value="1"/>
</dbReference>
<dbReference type="CDD" id="cd01335">
    <property type="entry name" value="Radical_SAM"/>
    <property type="match status" value="1"/>
</dbReference>
<gene>
    <name evidence="13 15" type="primary">bioB</name>
    <name evidence="15" type="ORF">AAA081_08055</name>
</gene>
<dbReference type="EC" id="2.8.1.6" evidence="3 13"/>
<evidence type="ECO:0000256" key="13">
    <source>
        <dbReference type="HAMAP-Rule" id="MF_01694"/>
    </source>
</evidence>
<comment type="function">
    <text evidence="13">Catalyzes the conversion of dethiobiotin (DTB) to biotin by the insertion of a sulfur atom into dethiobiotin via a radical-based mechanism.</text>
</comment>
<dbReference type="SFLD" id="SFLDS00029">
    <property type="entry name" value="Radical_SAM"/>
    <property type="match status" value="1"/>
</dbReference>
<evidence type="ECO:0000256" key="5">
    <source>
        <dbReference type="ARBA" id="ARBA00022679"/>
    </source>
</evidence>
<keyword evidence="10 13" id="KW-0408">Iron</keyword>
<comment type="subunit">
    <text evidence="13">Homodimer.</text>
</comment>
<dbReference type="Gene3D" id="3.20.20.70">
    <property type="entry name" value="Aldolase class I"/>
    <property type="match status" value="1"/>
</dbReference>
<keyword evidence="9 13" id="KW-0093">Biotin biosynthesis</keyword>
<evidence type="ECO:0000256" key="7">
    <source>
        <dbReference type="ARBA" id="ARBA00022714"/>
    </source>
</evidence>
<keyword evidence="8 13" id="KW-0479">Metal-binding</keyword>
<name>A0ABV1J7S1_9FIRM</name>
<keyword evidence="6 13" id="KW-0949">S-adenosyl-L-methionine</keyword>
<dbReference type="Pfam" id="PF06968">
    <property type="entry name" value="BATS"/>
    <property type="match status" value="1"/>
</dbReference>
<keyword evidence="4 13" id="KW-0004">4Fe-4S</keyword>
<dbReference type="PANTHER" id="PTHR22976">
    <property type="entry name" value="BIOTIN SYNTHASE"/>
    <property type="match status" value="1"/>
</dbReference>
<evidence type="ECO:0000259" key="14">
    <source>
        <dbReference type="PROSITE" id="PS51918"/>
    </source>
</evidence>
<dbReference type="PANTHER" id="PTHR22976:SF2">
    <property type="entry name" value="BIOTIN SYNTHASE, MITOCHONDRIAL"/>
    <property type="match status" value="1"/>
</dbReference>
<dbReference type="SUPFAM" id="SSF102114">
    <property type="entry name" value="Radical SAM enzymes"/>
    <property type="match status" value="1"/>
</dbReference>
<accession>A0ABV1J7S1</accession>
<dbReference type="SMART" id="SM00729">
    <property type="entry name" value="Elp3"/>
    <property type="match status" value="1"/>
</dbReference>
<evidence type="ECO:0000256" key="1">
    <source>
        <dbReference type="ARBA" id="ARBA00004942"/>
    </source>
</evidence>
<keyword evidence="5 13" id="KW-0808">Transferase</keyword>
<dbReference type="NCBIfam" id="TIGR00433">
    <property type="entry name" value="bioB"/>
    <property type="match status" value="1"/>
</dbReference>
<dbReference type="InterPro" id="IPR010722">
    <property type="entry name" value="BATS_dom"/>
</dbReference>
<evidence type="ECO:0000256" key="6">
    <source>
        <dbReference type="ARBA" id="ARBA00022691"/>
    </source>
</evidence>
<evidence type="ECO:0000256" key="10">
    <source>
        <dbReference type="ARBA" id="ARBA00023004"/>
    </source>
</evidence>
<evidence type="ECO:0000256" key="2">
    <source>
        <dbReference type="ARBA" id="ARBA00010765"/>
    </source>
</evidence>
<evidence type="ECO:0000256" key="4">
    <source>
        <dbReference type="ARBA" id="ARBA00022485"/>
    </source>
</evidence>
<dbReference type="InterPro" id="IPR007197">
    <property type="entry name" value="rSAM"/>
</dbReference>
<dbReference type="InterPro" id="IPR013785">
    <property type="entry name" value="Aldolase_TIM"/>
</dbReference>
<dbReference type="PIRSF" id="PIRSF001619">
    <property type="entry name" value="Biotin_synth"/>
    <property type="match status" value="1"/>
</dbReference>
<reference evidence="15 16" key="1">
    <citation type="submission" date="2024-04" db="EMBL/GenBank/DDBJ databases">
        <title>Human intestinal bacterial collection.</title>
        <authorList>
            <person name="Pauvert C."/>
            <person name="Hitch T.C.A."/>
            <person name="Clavel T."/>
        </authorList>
    </citation>
    <scope>NUCLEOTIDE SEQUENCE [LARGE SCALE GENOMIC DNA]</scope>
    <source>
        <strain evidence="15 16">CLA-SR-H026</strain>
    </source>
</reference>
<comment type="catalytic activity">
    <reaction evidence="12 13">
        <text>(4R,5S)-dethiobiotin + (sulfur carrier)-SH + 2 reduced [2Fe-2S]-[ferredoxin] + 2 S-adenosyl-L-methionine = (sulfur carrier)-H + biotin + 2 5'-deoxyadenosine + 2 L-methionine + 2 oxidized [2Fe-2S]-[ferredoxin]</text>
        <dbReference type="Rhea" id="RHEA:22060"/>
        <dbReference type="Rhea" id="RHEA-COMP:10000"/>
        <dbReference type="Rhea" id="RHEA-COMP:10001"/>
        <dbReference type="Rhea" id="RHEA-COMP:14737"/>
        <dbReference type="Rhea" id="RHEA-COMP:14739"/>
        <dbReference type="ChEBI" id="CHEBI:17319"/>
        <dbReference type="ChEBI" id="CHEBI:29917"/>
        <dbReference type="ChEBI" id="CHEBI:33737"/>
        <dbReference type="ChEBI" id="CHEBI:33738"/>
        <dbReference type="ChEBI" id="CHEBI:57586"/>
        <dbReference type="ChEBI" id="CHEBI:57844"/>
        <dbReference type="ChEBI" id="CHEBI:59789"/>
        <dbReference type="ChEBI" id="CHEBI:64428"/>
        <dbReference type="ChEBI" id="CHEBI:149473"/>
        <dbReference type="EC" id="2.8.1.6"/>
    </reaction>
</comment>
<organism evidence="15 16">
    <name type="scientific">Aedoeadaptatus acetigenes</name>
    <dbReference type="NCBI Taxonomy" id="2981723"/>
    <lineage>
        <taxon>Bacteria</taxon>
        <taxon>Bacillati</taxon>
        <taxon>Bacillota</taxon>
        <taxon>Tissierellia</taxon>
        <taxon>Tissierellales</taxon>
        <taxon>Peptoniphilaceae</taxon>
        <taxon>Aedoeadaptatus</taxon>
    </lineage>
</organism>
<keyword evidence="11 13" id="KW-0411">Iron-sulfur</keyword>
<evidence type="ECO:0000256" key="11">
    <source>
        <dbReference type="ARBA" id="ARBA00023014"/>
    </source>
</evidence>
<comment type="cofactor">
    <cofactor evidence="13">
        <name>[2Fe-2S] cluster</name>
        <dbReference type="ChEBI" id="CHEBI:190135"/>
    </cofactor>
    <text evidence="13">Binds 1 [2Fe-2S] cluster. The cluster is coordinated with 3 cysteines and 1 arginine.</text>
</comment>
<feature type="binding site" evidence="13">
    <location>
        <position position="196"/>
    </location>
    <ligand>
        <name>[2Fe-2S] cluster</name>
        <dbReference type="ChEBI" id="CHEBI:190135"/>
    </ligand>
</feature>
<comment type="cofactor">
    <cofactor evidence="13">
        <name>[4Fe-4S] cluster</name>
        <dbReference type="ChEBI" id="CHEBI:49883"/>
    </cofactor>
    <text evidence="13">Binds 1 [4Fe-4S] cluster. The cluster is coordinated with 3 cysteines and an exchangeable S-adenosyl-L-methionine.</text>
</comment>
<sequence length="317" mass="34798">MIQSLTEKALREEPLTRDEALALYDEDLSPLAAAATTIRARFLGESFDLCTIVDGKNGRCTEDCAFCVQSRRSRASVPVFDLFDEEAILRDALTADGAGVLRYGFVTMGRRLSKNEVAKTAEIFRRLHKETRLHLCLSGGLLDKEDLTLLKDAGLERLHNNLETSRAFFPTLCTTHSYDEKIATIAAAKDVGLEVCSGALFGLGESRADRIDLAFTLKDLAVDSVPLNILHPIEGTPMEDRPLLPEDEFLKTAAIFRFLLPKAYLRLAGGRRNLRKNGEDALDYGVNAAITGDFLNTCGAAVAADKAMIQAKGFRLL</sequence>
<dbReference type="InterPro" id="IPR002684">
    <property type="entry name" value="Biotin_synth/BioAB"/>
</dbReference>
<dbReference type="SMART" id="SM00876">
    <property type="entry name" value="BATS"/>
    <property type="match status" value="1"/>
</dbReference>
<evidence type="ECO:0000256" key="9">
    <source>
        <dbReference type="ARBA" id="ARBA00022756"/>
    </source>
</evidence>
<comment type="similarity">
    <text evidence="2 13">Belongs to the radical SAM superfamily. Biotin synthase family.</text>
</comment>
<dbReference type="SFLD" id="SFLDG01278">
    <property type="entry name" value="biotin_synthase_like"/>
    <property type="match status" value="1"/>
</dbReference>
<protein>
    <recommendedName>
        <fullName evidence="3 13">Biotin synthase</fullName>
        <ecNumber evidence="3 13">2.8.1.6</ecNumber>
    </recommendedName>
</protein>
<feature type="binding site" evidence="13">
    <location>
        <position position="64"/>
    </location>
    <ligand>
        <name>[4Fe-4S] cluster</name>
        <dbReference type="ChEBI" id="CHEBI:49883"/>
        <note>4Fe-4S-S-AdoMet</note>
    </ligand>
</feature>
<dbReference type="EMBL" id="JBBNPS010000030">
    <property type="protein sequence ID" value="MEQ3354243.1"/>
    <property type="molecule type" value="Genomic_DNA"/>
</dbReference>
<feature type="binding site" evidence="13">
    <location>
        <position position="60"/>
    </location>
    <ligand>
        <name>[4Fe-4S] cluster</name>
        <dbReference type="ChEBI" id="CHEBI:49883"/>
        <note>4Fe-4S-S-AdoMet</note>
    </ligand>
</feature>
<dbReference type="InterPro" id="IPR024177">
    <property type="entry name" value="Biotin_synthase"/>
</dbReference>
<dbReference type="SFLD" id="SFLDG01060">
    <property type="entry name" value="BATS_domain_containing"/>
    <property type="match status" value="1"/>
</dbReference>
<evidence type="ECO:0000256" key="12">
    <source>
        <dbReference type="ARBA" id="ARBA00051157"/>
    </source>
</evidence>
<dbReference type="Proteomes" id="UP001481872">
    <property type="component" value="Unassembled WGS sequence"/>
</dbReference>
<feature type="binding site" evidence="13">
    <location>
        <position position="266"/>
    </location>
    <ligand>
        <name>[2Fe-2S] cluster</name>
        <dbReference type="ChEBI" id="CHEBI:190135"/>
    </ligand>
</feature>
<evidence type="ECO:0000256" key="3">
    <source>
        <dbReference type="ARBA" id="ARBA00012236"/>
    </source>
</evidence>
<feature type="binding site" evidence="13">
    <location>
        <position position="67"/>
    </location>
    <ligand>
        <name>[4Fe-4S] cluster</name>
        <dbReference type="ChEBI" id="CHEBI:49883"/>
        <note>4Fe-4S-S-AdoMet</note>
    </ligand>
</feature>
<keyword evidence="7 13" id="KW-0001">2Fe-2S</keyword>
<dbReference type="InterPro" id="IPR006638">
    <property type="entry name" value="Elp3/MiaA/NifB-like_rSAM"/>
</dbReference>
<evidence type="ECO:0000313" key="16">
    <source>
        <dbReference type="Proteomes" id="UP001481872"/>
    </source>
</evidence>
<feature type="binding site" evidence="13">
    <location>
        <position position="136"/>
    </location>
    <ligand>
        <name>[2Fe-2S] cluster</name>
        <dbReference type="ChEBI" id="CHEBI:190135"/>
    </ligand>
</feature>
<keyword evidence="16" id="KW-1185">Reference proteome</keyword>
<comment type="pathway">
    <text evidence="1 13">Cofactor biosynthesis; biotin biosynthesis; biotin from 7,8-diaminononanoate: step 2/2.</text>
</comment>
<feature type="domain" description="Radical SAM core" evidence="14">
    <location>
        <begin position="42"/>
        <end position="271"/>
    </location>
</feature>
<dbReference type="RefSeq" id="WP_148474481.1">
    <property type="nucleotide sequence ID" value="NZ_JAOQJD010000018.1"/>
</dbReference>
<dbReference type="InterPro" id="IPR058240">
    <property type="entry name" value="rSAM_sf"/>
</dbReference>
<evidence type="ECO:0000256" key="8">
    <source>
        <dbReference type="ARBA" id="ARBA00022723"/>
    </source>
</evidence>
<comment type="caution">
    <text evidence="15">The sequence shown here is derived from an EMBL/GenBank/DDBJ whole genome shotgun (WGS) entry which is preliminary data.</text>
</comment>
<dbReference type="Pfam" id="PF04055">
    <property type="entry name" value="Radical_SAM"/>
    <property type="match status" value="1"/>
</dbReference>
<comment type="caution">
    <text evidence="13">Lacks conserved residue(s) required for the propagation of feature annotation.</text>
</comment>
<proteinExistence type="inferred from homology"/>
<dbReference type="PROSITE" id="PS51918">
    <property type="entry name" value="RADICAL_SAM"/>
    <property type="match status" value="1"/>
</dbReference>